<keyword evidence="1" id="KW-0547">Nucleotide-binding</keyword>
<evidence type="ECO:0000256" key="1">
    <source>
        <dbReference type="ARBA" id="ARBA00022741"/>
    </source>
</evidence>
<dbReference type="RefSeq" id="WP_207366233.1">
    <property type="nucleotide sequence ID" value="NZ_JAFMYV010000010.1"/>
</dbReference>
<evidence type="ECO:0000256" key="5">
    <source>
        <dbReference type="ARBA" id="ARBA00034327"/>
    </source>
</evidence>
<comment type="caution">
    <text evidence="12">The sequence shown here is derived from an EMBL/GenBank/DDBJ whole genome shotgun (WGS) entry which is preliminary data.</text>
</comment>
<proteinExistence type="inferred from homology"/>
<dbReference type="AlphaFoldDB" id="A0A939GGR5"/>
<dbReference type="GO" id="GO:0003953">
    <property type="term" value="F:NAD+ nucleosidase activity"/>
    <property type="evidence" value="ECO:0007669"/>
    <property type="project" value="UniProtKB-EC"/>
</dbReference>
<evidence type="ECO:0000313" key="13">
    <source>
        <dbReference type="Proteomes" id="UP000664034"/>
    </source>
</evidence>
<keyword evidence="13" id="KW-1185">Reference proteome</keyword>
<comment type="catalytic activity">
    <reaction evidence="9">
        <text>NAD(+) + H2O = ADP-D-ribose + nicotinamide + H(+)</text>
        <dbReference type="Rhea" id="RHEA:16301"/>
        <dbReference type="ChEBI" id="CHEBI:15377"/>
        <dbReference type="ChEBI" id="CHEBI:15378"/>
        <dbReference type="ChEBI" id="CHEBI:17154"/>
        <dbReference type="ChEBI" id="CHEBI:57540"/>
        <dbReference type="ChEBI" id="CHEBI:57967"/>
        <dbReference type="EC" id="3.2.2.5"/>
    </reaction>
</comment>
<dbReference type="GO" id="GO:0050135">
    <property type="term" value="F:NADP+ nucleosidase activity"/>
    <property type="evidence" value="ECO:0007669"/>
    <property type="project" value="InterPro"/>
</dbReference>
<feature type="domain" description="Prokaryotic STING" evidence="11">
    <location>
        <begin position="157"/>
        <end position="304"/>
    </location>
</feature>
<keyword evidence="2" id="KW-0378">Hydrolase</keyword>
<evidence type="ECO:0000256" key="4">
    <source>
        <dbReference type="ARBA" id="ARBA00034315"/>
    </source>
</evidence>
<evidence type="ECO:0000259" key="10">
    <source>
        <dbReference type="Pfam" id="PF10137"/>
    </source>
</evidence>
<dbReference type="Pfam" id="PF10137">
    <property type="entry name" value="CAP12-PCTIR_TIR"/>
    <property type="match status" value="1"/>
</dbReference>
<organism evidence="12 13">
    <name type="scientific">Fibrella rubiginis</name>
    <dbReference type="NCBI Taxonomy" id="2817060"/>
    <lineage>
        <taxon>Bacteria</taxon>
        <taxon>Pseudomonadati</taxon>
        <taxon>Bacteroidota</taxon>
        <taxon>Cytophagia</taxon>
        <taxon>Cytophagales</taxon>
        <taxon>Spirosomataceae</taxon>
        <taxon>Fibrella</taxon>
    </lineage>
</organism>
<accession>A0A939GGR5</accession>
<comment type="similarity">
    <text evidence="4">In the C-terminal section; belongs to the bacterial STING family.</text>
</comment>
<sequence length="325" mass="36598">MKPRLFIGSSSESIAFLNEVKLYIEPHVDVVAWTHKDVFSPNKGTLESLVKQTKLSDFSILIATKDDIVDIPSRGITKQTARDNVIFEFGLFLGATSLNRAFLLAEEGIDLPSDMLGVSVLNFSTDSTKYNYFQKKCDEILSIVNQMNGIGELGFVPSTALAIGYFHSFVKRTCEEISRQKRVTVERNNVSINSFQLYVIIPDDLDESGVDSFKENFNISRDLEPASTVEINPTKRGYPFHFKIDPPGQDLSGSIDAKLYDVPTTLNTILEALKLYYPSSQIGTDRERENLEKRELKNFGSVLKYLISKNSWTKNNVQVLEDVVI</sequence>
<evidence type="ECO:0000256" key="2">
    <source>
        <dbReference type="ARBA" id="ARBA00022801"/>
    </source>
</evidence>
<dbReference type="GO" id="GO:0000166">
    <property type="term" value="F:nucleotide binding"/>
    <property type="evidence" value="ECO:0007669"/>
    <property type="project" value="UniProtKB-KW"/>
</dbReference>
<evidence type="ECO:0000256" key="9">
    <source>
        <dbReference type="ARBA" id="ARBA00049230"/>
    </source>
</evidence>
<gene>
    <name evidence="12" type="ORF">J2I47_19290</name>
</gene>
<dbReference type="Pfam" id="PF20300">
    <property type="entry name" value="prok_STING"/>
    <property type="match status" value="1"/>
</dbReference>
<dbReference type="EMBL" id="JAFMYV010000010">
    <property type="protein sequence ID" value="MBO0938704.1"/>
    <property type="molecule type" value="Genomic_DNA"/>
</dbReference>
<dbReference type="EC" id="3.2.2.5" evidence="5"/>
<dbReference type="GO" id="GO:0051607">
    <property type="term" value="P:defense response to virus"/>
    <property type="evidence" value="ECO:0007669"/>
    <property type="project" value="UniProtKB-KW"/>
</dbReference>
<feature type="domain" description="CD-NTase-associated protein 12/Pycsar effector protein TIR" evidence="10">
    <location>
        <begin position="4"/>
        <end position="124"/>
    </location>
</feature>
<dbReference type="Proteomes" id="UP000664034">
    <property type="component" value="Unassembled WGS sequence"/>
</dbReference>
<keyword evidence="3" id="KW-0051">Antiviral defense</keyword>
<dbReference type="InterPro" id="IPR019302">
    <property type="entry name" value="CAP12/PCTIR_TIR_dom"/>
</dbReference>
<reference evidence="12" key="1">
    <citation type="submission" date="2021-03" db="EMBL/GenBank/DDBJ databases">
        <title>Fibrella sp. HMF5335 genome sequencing and assembly.</title>
        <authorList>
            <person name="Kang H."/>
            <person name="Kim H."/>
            <person name="Bae S."/>
            <person name="Joh K."/>
        </authorList>
    </citation>
    <scope>NUCLEOTIDE SEQUENCE</scope>
    <source>
        <strain evidence="12">HMF5335</strain>
    </source>
</reference>
<evidence type="ECO:0000256" key="8">
    <source>
        <dbReference type="ARBA" id="ARBA00034366"/>
    </source>
</evidence>
<name>A0A939GGR5_9BACT</name>
<evidence type="ECO:0000259" key="11">
    <source>
        <dbReference type="Pfam" id="PF20300"/>
    </source>
</evidence>
<dbReference type="CDD" id="cd22659">
    <property type="entry name" value="STING_bact-like"/>
    <property type="match status" value="1"/>
</dbReference>
<evidence type="ECO:0000256" key="3">
    <source>
        <dbReference type="ARBA" id="ARBA00023118"/>
    </source>
</evidence>
<dbReference type="InterPro" id="IPR046876">
    <property type="entry name" value="Prok_STING"/>
</dbReference>
<evidence type="ECO:0000256" key="6">
    <source>
        <dbReference type="ARBA" id="ARBA00034339"/>
    </source>
</evidence>
<evidence type="ECO:0000256" key="7">
    <source>
        <dbReference type="ARBA" id="ARBA00034355"/>
    </source>
</evidence>
<protein>
    <recommendedName>
        <fullName evidence="6">CD-NTase-associated protein 12</fullName>
        <ecNumber evidence="5">3.2.2.5</ecNumber>
    </recommendedName>
    <alternativeName>
        <fullName evidence="7">NAD(+) hydrolase</fullName>
    </alternativeName>
    <alternativeName>
        <fullName evidence="8">TIR-STING</fullName>
    </alternativeName>
</protein>
<evidence type="ECO:0000313" key="12">
    <source>
        <dbReference type="EMBL" id="MBO0938704.1"/>
    </source>
</evidence>